<evidence type="ECO:0000313" key="1">
    <source>
        <dbReference type="EMBL" id="KAI3753914.1"/>
    </source>
</evidence>
<sequence>MHLSLVLCVCVNMQVLYHCQVSPPQKLVVILRSRTGGSTIRQCTTHQQYKIFAQKKSKRLTMSKNSGHKQHKVDHISNLPDCILHQILSFMPTKEVVKTSILSTRWKSLWAFAPNIDFDDTLFSDTNIDLDDALIWDTEFHDQHRPDVTSFMNFLERVLLLRGASNIEKFSLTCFNSYDESQIQRSQIHLWISNAIMHNVQDLHLTFFQEDPSVIPWSMFDHTSLVSLKIRANSVTELPSCISFPCLKTLHLLSVVFPNNDHAEKLFLGCPVLEELVLSDNWMNLKNIVISSSTLKSLTIKDWQPFQPLNDPASSCKIKIDAANLTNFDYTGILSNEFLLNNVSSLVKACIHIPSDWPKKDGCRVIDLLKQLRYVVSLRLSSCALEVVGNLILQL</sequence>
<gene>
    <name evidence="1" type="ORF">L2E82_25979</name>
</gene>
<reference evidence="1 2" key="2">
    <citation type="journal article" date="2022" name="Mol. Ecol. Resour.">
        <title>The genomes of chicory, endive, great burdock and yacon provide insights into Asteraceae paleo-polyploidization history and plant inulin production.</title>
        <authorList>
            <person name="Fan W."/>
            <person name="Wang S."/>
            <person name="Wang H."/>
            <person name="Wang A."/>
            <person name="Jiang F."/>
            <person name="Liu H."/>
            <person name="Zhao H."/>
            <person name="Xu D."/>
            <person name="Zhang Y."/>
        </authorList>
    </citation>
    <scope>NUCLEOTIDE SEQUENCE [LARGE SCALE GENOMIC DNA]</scope>
    <source>
        <strain evidence="2">cv. Punajuju</strain>
        <tissue evidence="1">Leaves</tissue>
    </source>
</reference>
<comment type="caution">
    <text evidence="1">The sequence shown here is derived from an EMBL/GenBank/DDBJ whole genome shotgun (WGS) entry which is preliminary data.</text>
</comment>
<accession>A0ACB9E4P6</accession>
<dbReference type="EMBL" id="CM042012">
    <property type="protein sequence ID" value="KAI3753914.1"/>
    <property type="molecule type" value="Genomic_DNA"/>
</dbReference>
<name>A0ACB9E4P6_CICIN</name>
<protein>
    <submittedName>
        <fullName evidence="1">Uncharacterized protein</fullName>
    </submittedName>
</protein>
<reference evidence="2" key="1">
    <citation type="journal article" date="2022" name="Mol. Ecol. Resour.">
        <title>The genomes of chicory, endive, great burdock and yacon provide insights into Asteraceae palaeo-polyploidization history and plant inulin production.</title>
        <authorList>
            <person name="Fan W."/>
            <person name="Wang S."/>
            <person name="Wang H."/>
            <person name="Wang A."/>
            <person name="Jiang F."/>
            <person name="Liu H."/>
            <person name="Zhao H."/>
            <person name="Xu D."/>
            <person name="Zhang Y."/>
        </authorList>
    </citation>
    <scope>NUCLEOTIDE SEQUENCE [LARGE SCALE GENOMIC DNA]</scope>
    <source>
        <strain evidence="2">cv. Punajuju</strain>
    </source>
</reference>
<evidence type="ECO:0000313" key="2">
    <source>
        <dbReference type="Proteomes" id="UP001055811"/>
    </source>
</evidence>
<keyword evidence="2" id="KW-1185">Reference proteome</keyword>
<dbReference type="Proteomes" id="UP001055811">
    <property type="component" value="Linkage Group LG04"/>
</dbReference>
<proteinExistence type="predicted"/>
<organism evidence="1 2">
    <name type="scientific">Cichorium intybus</name>
    <name type="common">Chicory</name>
    <dbReference type="NCBI Taxonomy" id="13427"/>
    <lineage>
        <taxon>Eukaryota</taxon>
        <taxon>Viridiplantae</taxon>
        <taxon>Streptophyta</taxon>
        <taxon>Embryophyta</taxon>
        <taxon>Tracheophyta</taxon>
        <taxon>Spermatophyta</taxon>
        <taxon>Magnoliopsida</taxon>
        <taxon>eudicotyledons</taxon>
        <taxon>Gunneridae</taxon>
        <taxon>Pentapetalae</taxon>
        <taxon>asterids</taxon>
        <taxon>campanulids</taxon>
        <taxon>Asterales</taxon>
        <taxon>Asteraceae</taxon>
        <taxon>Cichorioideae</taxon>
        <taxon>Cichorieae</taxon>
        <taxon>Cichoriinae</taxon>
        <taxon>Cichorium</taxon>
    </lineage>
</organism>